<evidence type="ECO:0000256" key="9">
    <source>
        <dbReference type="ARBA" id="ARBA00048090"/>
    </source>
</evidence>
<dbReference type="InterPro" id="IPR027417">
    <property type="entry name" value="P-loop_NTPase"/>
</dbReference>
<comment type="catalytic activity">
    <reaction evidence="9 10">
        <text>D-gluconate + ATP = 6-phospho-D-gluconate + ADP + H(+)</text>
        <dbReference type="Rhea" id="RHEA:19433"/>
        <dbReference type="ChEBI" id="CHEBI:15378"/>
        <dbReference type="ChEBI" id="CHEBI:18391"/>
        <dbReference type="ChEBI" id="CHEBI:30616"/>
        <dbReference type="ChEBI" id="CHEBI:58759"/>
        <dbReference type="ChEBI" id="CHEBI:456216"/>
        <dbReference type="EC" id="2.7.1.12"/>
    </reaction>
</comment>
<dbReference type="PANTHER" id="PTHR43442">
    <property type="entry name" value="GLUCONOKINASE-RELATED"/>
    <property type="match status" value="1"/>
</dbReference>
<evidence type="ECO:0000256" key="5">
    <source>
        <dbReference type="ARBA" id="ARBA00022741"/>
    </source>
</evidence>
<dbReference type="GO" id="GO:0019521">
    <property type="term" value="P:D-gluconate metabolic process"/>
    <property type="evidence" value="ECO:0007669"/>
    <property type="project" value="UniProtKB-KW"/>
</dbReference>
<dbReference type="GO" id="GO:0046316">
    <property type="term" value="F:gluconokinase activity"/>
    <property type="evidence" value="ECO:0007669"/>
    <property type="project" value="UniProtKB-EC"/>
</dbReference>
<evidence type="ECO:0000256" key="10">
    <source>
        <dbReference type="RuleBase" id="RU363066"/>
    </source>
</evidence>
<evidence type="ECO:0000256" key="7">
    <source>
        <dbReference type="ARBA" id="ARBA00022840"/>
    </source>
</evidence>
<keyword evidence="5 10" id="KW-0547">Nucleotide-binding</keyword>
<dbReference type="Proteomes" id="UP000614047">
    <property type="component" value="Unassembled WGS sequence"/>
</dbReference>
<evidence type="ECO:0000256" key="1">
    <source>
        <dbReference type="ARBA" id="ARBA00004761"/>
    </source>
</evidence>
<evidence type="ECO:0000256" key="3">
    <source>
        <dbReference type="ARBA" id="ARBA00012054"/>
    </source>
</evidence>
<comment type="pathway">
    <text evidence="1">Carbohydrate acid metabolism.</text>
</comment>
<dbReference type="CDD" id="cd02021">
    <property type="entry name" value="GntK"/>
    <property type="match status" value="1"/>
</dbReference>
<dbReference type="SUPFAM" id="SSF52540">
    <property type="entry name" value="P-loop containing nucleoside triphosphate hydrolases"/>
    <property type="match status" value="1"/>
</dbReference>
<dbReference type="InterPro" id="IPR006001">
    <property type="entry name" value="Therm_gnt_kin"/>
</dbReference>
<dbReference type="FunFam" id="3.40.50.300:FF:000522">
    <property type="entry name" value="Gluconokinase"/>
    <property type="match status" value="1"/>
</dbReference>
<organism evidence="11 12">
    <name type="scientific">Actinomadura viridis</name>
    <dbReference type="NCBI Taxonomy" id="58110"/>
    <lineage>
        <taxon>Bacteria</taxon>
        <taxon>Bacillati</taxon>
        <taxon>Actinomycetota</taxon>
        <taxon>Actinomycetes</taxon>
        <taxon>Streptosporangiales</taxon>
        <taxon>Thermomonosporaceae</taxon>
        <taxon>Actinomadura</taxon>
    </lineage>
</organism>
<sequence>MPRTPPDVIVVTGVSGSGKTTVGERLAERLGWDYAEADAFHSPANIEKMSAGIPLTDEDRLPWLRAIAGWIGERIERGAPGVATCSALKRSYRDLLAAGRPGVRLVFLDGDRDLIAGRMADRSGHFFRPAMLDSQFRDLERPGPDEGVLIVPIGGSPDEIVTRVLDDLGLVPGPSPGPSPGSGSG</sequence>
<evidence type="ECO:0000256" key="6">
    <source>
        <dbReference type="ARBA" id="ARBA00022777"/>
    </source>
</evidence>
<protein>
    <recommendedName>
        <fullName evidence="3 10">Gluconokinase</fullName>
        <ecNumber evidence="3 10">2.7.1.12</ecNumber>
    </recommendedName>
</protein>
<dbReference type="NCBIfam" id="TIGR01313">
    <property type="entry name" value="therm_gnt_kin"/>
    <property type="match status" value="1"/>
</dbReference>
<dbReference type="EC" id="2.7.1.12" evidence="3 10"/>
<name>A0A931DTM7_9ACTN</name>
<comment type="caution">
    <text evidence="11">The sequence shown here is derived from an EMBL/GenBank/DDBJ whole genome shotgun (WGS) entry which is preliminary data.</text>
</comment>
<comment type="similarity">
    <text evidence="2 10">Belongs to the gluconokinase GntK/GntV family.</text>
</comment>
<keyword evidence="12" id="KW-1185">Reference proteome</keyword>
<gene>
    <name evidence="11" type="ORF">IW256_007769</name>
</gene>
<evidence type="ECO:0000313" key="12">
    <source>
        <dbReference type="Proteomes" id="UP000614047"/>
    </source>
</evidence>
<keyword evidence="4 10" id="KW-0808">Transferase</keyword>
<keyword evidence="6 10" id="KW-0418">Kinase</keyword>
<dbReference type="EMBL" id="JADOUA010000001">
    <property type="protein sequence ID" value="MBG6093656.1"/>
    <property type="molecule type" value="Genomic_DNA"/>
</dbReference>
<dbReference type="Gene3D" id="3.40.50.300">
    <property type="entry name" value="P-loop containing nucleotide triphosphate hydrolases"/>
    <property type="match status" value="1"/>
</dbReference>
<dbReference type="PANTHER" id="PTHR43442:SF3">
    <property type="entry name" value="GLUCONOKINASE-RELATED"/>
    <property type="match status" value="1"/>
</dbReference>
<evidence type="ECO:0000256" key="2">
    <source>
        <dbReference type="ARBA" id="ARBA00008420"/>
    </source>
</evidence>
<dbReference type="GO" id="GO:0005524">
    <property type="term" value="F:ATP binding"/>
    <property type="evidence" value="ECO:0007669"/>
    <property type="project" value="UniProtKB-KW"/>
</dbReference>
<keyword evidence="7 10" id="KW-0067">ATP-binding</keyword>
<dbReference type="GO" id="GO:0005737">
    <property type="term" value="C:cytoplasm"/>
    <property type="evidence" value="ECO:0007669"/>
    <property type="project" value="TreeGrafter"/>
</dbReference>
<dbReference type="RefSeq" id="WP_197015691.1">
    <property type="nucleotide sequence ID" value="NZ_BAABES010000003.1"/>
</dbReference>
<evidence type="ECO:0000256" key="4">
    <source>
        <dbReference type="ARBA" id="ARBA00022679"/>
    </source>
</evidence>
<evidence type="ECO:0000313" key="11">
    <source>
        <dbReference type="EMBL" id="MBG6093656.1"/>
    </source>
</evidence>
<evidence type="ECO:0000256" key="8">
    <source>
        <dbReference type="ARBA" id="ARBA00023064"/>
    </source>
</evidence>
<proteinExistence type="inferred from homology"/>
<reference evidence="11" key="1">
    <citation type="submission" date="2020-11" db="EMBL/GenBank/DDBJ databases">
        <title>Sequencing the genomes of 1000 actinobacteria strains.</title>
        <authorList>
            <person name="Klenk H.-P."/>
        </authorList>
    </citation>
    <scope>NUCLEOTIDE SEQUENCE</scope>
    <source>
        <strain evidence="11">DSM 43175</strain>
    </source>
</reference>
<dbReference type="Pfam" id="PF13671">
    <property type="entry name" value="AAA_33"/>
    <property type="match status" value="1"/>
</dbReference>
<keyword evidence="8" id="KW-0311">Gluconate utilization</keyword>
<dbReference type="AlphaFoldDB" id="A0A931DTM7"/>
<accession>A0A931DTM7</accession>